<dbReference type="PROSITE" id="PS51257">
    <property type="entry name" value="PROKAR_LIPOPROTEIN"/>
    <property type="match status" value="1"/>
</dbReference>
<dbReference type="SUPFAM" id="SSF52833">
    <property type="entry name" value="Thioredoxin-like"/>
    <property type="match status" value="1"/>
</dbReference>
<dbReference type="Gene3D" id="3.40.30.10">
    <property type="entry name" value="Glutaredoxin"/>
    <property type="match status" value="1"/>
</dbReference>
<dbReference type="CDD" id="cd02980">
    <property type="entry name" value="TRX_Fd_family"/>
    <property type="match status" value="1"/>
</dbReference>
<feature type="signal peptide" evidence="1">
    <location>
        <begin position="1"/>
        <end position="23"/>
    </location>
</feature>
<sequence length="138" mass="14490">MRMTLRALLRPLLQLLLMCSAAAFSAGVACRHGAAPRAPIAMQEERRFEVCQGRYCTKKGAKRTLALFEELAAGAPGVLVETADMGHTDHGCFDECPMGPNVRVGGKGARTDGGKIINGVKGAAKVAELLGVDPPTEA</sequence>
<gene>
    <name evidence="2" type="ORF">PANT1444_LOCUS9904</name>
</gene>
<keyword evidence="1" id="KW-0732">Signal</keyword>
<dbReference type="InterPro" id="IPR036249">
    <property type="entry name" value="Thioredoxin-like_sf"/>
</dbReference>
<dbReference type="EMBL" id="HBEP01017549">
    <property type="protein sequence ID" value="CAD8487681.1"/>
    <property type="molecule type" value="Transcribed_RNA"/>
</dbReference>
<name>A0A7S0HNT6_9EUKA</name>
<evidence type="ECO:0000313" key="2">
    <source>
        <dbReference type="EMBL" id="CAD8487681.1"/>
    </source>
</evidence>
<reference evidence="2" key="1">
    <citation type="submission" date="2021-01" db="EMBL/GenBank/DDBJ databases">
        <authorList>
            <person name="Corre E."/>
            <person name="Pelletier E."/>
            <person name="Niang G."/>
            <person name="Scheremetjew M."/>
            <person name="Finn R."/>
            <person name="Kale V."/>
            <person name="Holt S."/>
            <person name="Cochrane G."/>
            <person name="Meng A."/>
            <person name="Brown T."/>
            <person name="Cohen L."/>
        </authorList>
    </citation>
    <scope>NUCLEOTIDE SEQUENCE</scope>
    <source>
        <strain evidence="2">CCMP1374</strain>
    </source>
</reference>
<organism evidence="2">
    <name type="scientific">Phaeocystis antarctica</name>
    <dbReference type="NCBI Taxonomy" id="33657"/>
    <lineage>
        <taxon>Eukaryota</taxon>
        <taxon>Haptista</taxon>
        <taxon>Haptophyta</taxon>
        <taxon>Prymnesiophyceae</taxon>
        <taxon>Phaeocystales</taxon>
        <taxon>Phaeocystaceae</taxon>
        <taxon>Phaeocystis</taxon>
    </lineage>
</organism>
<evidence type="ECO:0000256" key="1">
    <source>
        <dbReference type="SAM" id="SignalP"/>
    </source>
</evidence>
<accession>A0A7S0HNT6</accession>
<dbReference type="AlphaFoldDB" id="A0A7S0HNT6"/>
<protein>
    <submittedName>
        <fullName evidence="2">Uncharacterized protein</fullName>
    </submittedName>
</protein>
<proteinExistence type="predicted"/>
<feature type="chain" id="PRO_5031251688" evidence="1">
    <location>
        <begin position="24"/>
        <end position="138"/>
    </location>
</feature>